<comment type="caution">
    <text evidence="1">The sequence shown here is derived from an EMBL/GenBank/DDBJ whole genome shotgun (WGS) entry which is preliminary data.</text>
</comment>
<organism evidence="1 2">
    <name type="scientific">Melastoma candidum</name>
    <dbReference type="NCBI Taxonomy" id="119954"/>
    <lineage>
        <taxon>Eukaryota</taxon>
        <taxon>Viridiplantae</taxon>
        <taxon>Streptophyta</taxon>
        <taxon>Embryophyta</taxon>
        <taxon>Tracheophyta</taxon>
        <taxon>Spermatophyta</taxon>
        <taxon>Magnoliopsida</taxon>
        <taxon>eudicotyledons</taxon>
        <taxon>Gunneridae</taxon>
        <taxon>Pentapetalae</taxon>
        <taxon>rosids</taxon>
        <taxon>malvids</taxon>
        <taxon>Myrtales</taxon>
        <taxon>Melastomataceae</taxon>
        <taxon>Melastomatoideae</taxon>
        <taxon>Melastomateae</taxon>
        <taxon>Melastoma</taxon>
    </lineage>
</organism>
<dbReference type="EMBL" id="CM042889">
    <property type="protein sequence ID" value="KAI4318992.1"/>
    <property type="molecule type" value="Genomic_DNA"/>
</dbReference>
<protein>
    <submittedName>
        <fullName evidence="1">Uncharacterized protein</fullName>
    </submittedName>
</protein>
<accession>A0ACB9M693</accession>
<gene>
    <name evidence="1" type="ORF">MLD38_032643</name>
</gene>
<keyword evidence="2" id="KW-1185">Reference proteome</keyword>
<evidence type="ECO:0000313" key="1">
    <source>
        <dbReference type="EMBL" id="KAI4318992.1"/>
    </source>
</evidence>
<evidence type="ECO:0000313" key="2">
    <source>
        <dbReference type="Proteomes" id="UP001057402"/>
    </source>
</evidence>
<sequence>MIRHLTWCYSHGFLSRSIHSSVRNPWQRRETAPRSGTNSIPPTLALASGSMIIANDQDNRTTPFYVGFTNTERLIGDAAKNQVAMNPISTVFGSFLASFLRSR</sequence>
<reference evidence="2" key="1">
    <citation type="journal article" date="2023" name="Front. Plant Sci.">
        <title>Chromosomal-level genome assembly of Melastoma candidum provides insights into trichome evolution.</title>
        <authorList>
            <person name="Zhong Y."/>
            <person name="Wu W."/>
            <person name="Sun C."/>
            <person name="Zou P."/>
            <person name="Liu Y."/>
            <person name="Dai S."/>
            <person name="Zhou R."/>
        </authorList>
    </citation>
    <scope>NUCLEOTIDE SEQUENCE [LARGE SCALE GENOMIC DNA]</scope>
</reference>
<proteinExistence type="predicted"/>
<dbReference type="Proteomes" id="UP001057402">
    <property type="component" value="Chromosome 10"/>
</dbReference>
<name>A0ACB9M693_9MYRT</name>